<evidence type="ECO:0000256" key="9">
    <source>
        <dbReference type="ARBA" id="ARBA00030781"/>
    </source>
</evidence>
<comment type="catalytic activity">
    <reaction evidence="11">
        <text>2 [molybdopterin-synthase sulfur-carrier protein]-C-terminal-Gly-aminoethanethioate + cyclic pyranopterin phosphate + H2O = molybdopterin + 2 [molybdopterin-synthase sulfur-carrier protein]-C-terminal Gly-Gly + 2 H(+)</text>
        <dbReference type="Rhea" id="RHEA:26333"/>
        <dbReference type="Rhea" id="RHEA-COMP:12202"/>
        <dbReference type="Rhea" id="RHEA-COMP:19907"/>
        <dbReference type="ChEBI" id="CHEBI:15377"/>
        <dbReference type="ChEBI" id="CHEBI:15378"/>
        <dbReference type="ChEBI" id="CHEBI:58698"/>
        <dbReference type="ChEBI" id="CHEBI:59648"/>
        <dbReference type="ChEBI" id="CHEBI:90778"/>
        <dbReference type="ChEBI" id="CHEBI:232372"/>
        <dbReference type="EC" id="2.8.1.12"/>
    </reaction>
</comment>
<dbReference type="InterPro" id="IPR003448">
    <property type="entry name" value="Mopterin_biosynth_MoaE"/>
</dbReference>
<dbReference type="InterPro" id="IPR036563">
    <property type="entry name" value="MoaE_sf"/>
</dbReference>
<reference evidence="12 13" key="1">
    <citation type="journal article" date="2012" name="Stand. Genomic Sci.">
        <title>Complete genome sequence of Terriglobus saanensis type strain SP1PR4(T), an Acidobacteria from tundra soil.</title>
        <authorList>
            <person name="Rawat S.R."/>
            <person name="Mannisto M.K."/>
            <person name="Starovoytov V."/>
            <person name="Goodwin L."/>
            <person name="Nolan M."/>
            <person name="Hauser L."/>
            <person name="Land M."/>
            <person name="Davenport K.W."/>
            <person name="Woyke T."/>
            <person name="Haggblom M.M."/>
        </authorList>
    </citation>
    <scope>NUCLEOTIDE SEQUENCE</scope>
    <source>
        <strain evidence="13">ATCC BAA-1853 / DSM 23119 / SP1PR4</strain>
    </source>
</reference>
<dbReference type="KEGG" id="tsa:AciPR4_1174"/>
<dbReference type="SUPFAM" id="SSF54690">
    <property type="entry name" value="Molybdopterin synthase subunit MoaE"/>
    <property type="match status" value="1"/>
</dbReference>
<evidence type="ECO:0000256" key="1">
    <source>
        <dbReference type="ARBA" id="ARBA00005046"/>
    </source>
</evidence>
<dbReference type="AlphaFoldDB" id="E8UYB4"/>
<dbReference type="Pfam" id="PF02391">
    <property type="entry name" value="MoaE"/>
    <property type="match status" value="1"/>
</dbReference>
<gene>
    <name evidence="12" type="ordered locus">AciPR4_1174</name>
</gene>
<evidence type="ECO:0000256" key="2">
    <source>
        <dbReference type="ARBA" id="ARBA00005426"/>
    </source>
</evidence>
<evidence type="ECO:0000313" key="13">
    <source>
        <dbReference type="Proteomes" id="UP000006844"/>
    </source>
</evidence>
<keyword evidence="5" id="KW-0501">Molybdenum cofactor biosynthesis</keyword>
<dbReference type="PANTHER" id="PTHR23404">
    <property type="entry name" value="MOLYBDOPTERIN SYNTHASE RELATED"/>
    <property type="match status" value="1"/>
</dbReference>
<evidence type="ECO:0000256" key="10">
    <source>
        <dbReference type="ARBA" id="ARBA00032474"/>
    </source>
</evidence>
<dbReference type="RefSeq" id="WP_013567735.1">
    <property type="nucleotide sequence ID" value="NC_014963.1"/>
</dbReference>
<evidence type="ECO:0000256" key="6">
    <source>
        <dbReference type="ARBA" id="ARBA00026066"/>
    </source>
</evidence>
<dbReference type="OrthoDB" id="9803224at2"/>
<accession>E8UYB4</accession>
<evidence type="ECO:0000256" key="4">
    <source>
        <dbReference type="ARBA" id="ARBA00013858"/>
    </source>
</evidence>
<dbReference type="EC" id="2.8.1.12" evidence="3"/>
<comment type="pathway">
    <text evidence="1">Cofactor biosynthesis; molybdopterin biosynthesis.</text>
</comment>
<dbReference type="EMBL" id="CP002467">
    <property type="protein sequence ID" value="ADV82002.1"/>
    <property type="molecule type" value="Genomic_DNA"/>
</dbReference>
<evidence type="ECO:0000256" key="11">
    <source>
        <dbReference type="ARBA" id="ARBA00049878"/>
    </source>
</evidence>
<evidence type="ECO:0000256" key="5">
    <source>
        <dbReference type="ARBA" id="ARBA00023150"/>
    </source>
</evidence>
<comment type="similarity">
    <text evidence="2">Belongs to the MoaE family.</text>
</comment>
<dbReference type="Proteomes" id="UP000006844">
    <property type="component" value="Chromosome"/>
</dbReference>
<dbReference type="HOGENOM" id="CLU_089568_1_2_0"/>
<dbReference type="GO" id="GO:0030366">
    <property type="term" value="F:molybdopterin synthase activity"/>
    <property type="evidence" value="ECO:0007669"/>
    <property type="project" value="UniProtKB-EC"/>
</dbReference>
<evidence type="ECO:0000256" key="3">
    <source>
        <dbReference type="ARBA" id="ARBA00011950"/>
    </source>
</evidence>
<dbReference type="eggNOG" id="COG0314">
    <property type="taxonomic scope" value="Bacteria"/>
</dbReference>
<dbReference type="Gene3D" id="3.90.1170.40">
    <property type="entry name" value="Molybdopterin biosynthesis MoaE subunit"/>
    <property type="match status" value="1"/>
</dbReference>
<evidence type="ECO:0000256" key="8">
    <source>
        <dbReference type="ARBA" id="ARBA00030407"/>
    </source>
</evidence>
<evidence type="ECO:0000256" key="7">
    <source>
        <dbReference type="ARBA" id="ARBA00029745"/>
    </source>
</evidence>
<evidence type="ECO:0000313" key="12">
    <source>
        <dbReference type="EMBL" id="ADV82002.1"/>
    </source>
</evidence>
<dbReference type="STRING" id="401053.AciPR4_1174"/>
<organism evidence="12 13">
    <name type="scientific">Terriglobus saanensis (strain ATCC BAA-1853 / DSM 23119 / SP1PR4)</name>
    <dbReference type="NCBI Taxonomy" id="401053"/>
    <lineage>
        <taxon>Bacteria</taxon>
        <taxon>Pseudomonadati</taxon>
        <taxon>Acidobacteriota</taxon>
        <taxon>Terriglobia</taxon>
        <taxon>Terriglobales</taxon>
        <taxon>Acidobacteriaceae</taxon>
        <taxon>Terriglobus</taxon>
    </lineage>
</organism>
<protein>
    <recommendedName>
        <fullName evidence="4">Molybdopterin synthase catalytic subunit</fullName>
        <ecNumber evidence="3">2.8.1.12</ecNumber>
    </recommendedName>
    <alternativeName>
        <fullName evidence="9">MPT synthase subunit 2</fullName>
    </alternativeName>
    <alternativeName>
        <fullName evidence="7">Molybdenum cofactor biosynthesis protein E</fullName>
    </alternativeName>
    <alternativeName>
        <fullName evidence="8">Molybdopterin-converting factor large subunit</fullName>
    </alternativeName>
    <alternativeName>
        <fullName evidence="10">Molybdopterin-converting factor subunit 2</fullName>
    </alternativeName>
</protein>
<keyword evidence="13" id="KW-1185">Reference proteome</keyword>
<comment type="subunit">
    <text evidence="6">Heterotetramer of 2 MoaD subunits and 2 MoaE subunits. Also stable as homodimer. The enzyme changes between these two forms during catalysis.</text>
</comment>
<dbReference type="CDD" id="cd00756">
    <property type="entry name" value="MoaE"/>
    <property type="match status" value="1"/>
</dbReference>
<sequence>MQVELTRTVIDASAVTAALKLGEDGAVCVFDGIVRNNTRGRQTLYLDYSAYEEMALEQMRALAAEAVEKFGVRDVAMVHRLGKLEIGETSILIGVSSAHRGVTFEACRWLIDTLKKTVPIWKKEYFVDGAVWADGEAFPDAIVPAASL</sequence>
<dbReference type="GO" id="GO:0006777">
    <property type="term" value="P:Mo-molybdopterin cofactor biosynthetic process"/>
    <property type="evidence" value="ECO:0007669"/>
    <property type="project" value="UniProtKB-KW"/>
</dbReference>
<proteinExistence type="inferred from homology"/>
<name>E8UYB4_TERSS</name>